<dbReference type="Proteomes" id="UP000321720">
    <property type="component" value="Unassembled WGS sequence"/>
</dbReference>
<dbReference type="PROSITE" id="PS52050">
    <property type="entry name" value="WYL"/>
    <property type="match status" value="1"/>
</dbReference>
<evidence type="ECO:0000256" key="1">
    <source>
        <dbReference type="SAM" id="MobiDB-lite"/>
    </source>
</evidence>
<gene>
    <name evidence="4" type="primary">pafB</name>
    <name evidence="4" type="ORF">CCO02nite_01820</name>
</gene>
<protein>
    <submittedName>
        <fullName evidence="4">Protein PafB</fullName>
    </submittedName>
</protein>
<dbReference type="InterPro" id="IPR057727">
    <property type="entry name" value="WCX_dom"/>
</dbReference>
<dbReference type="EMBL" id="BJWG01000001">
    <property type="protein sequence ID" value="GEL93524.1"/>
    <property type="molecule type" value="Genomic_DNA"/>
</dbReference>
<dbReference type="PANTHER" id="PTHR34580">
    <property type="match status" value="1"/>
</dbReference>
<feature type="domain" description="WCX" evidence="3">
    <location>
        <begin position="249"/>
        <end position="332"/>
    </location>
</feature>
<evidence type="ECO:0000313" key="4">
    <source>
        <dbReference type="EMBL" id="GEL93524.1"/>
    </source>
</evidence>
<organism evidence="4 5">
    <name type="scientific">Cellulomonas composti</name>
    <dbReference type="NCBI Taxonomy" id="266130"/>
    <lineage>
        <taxon>Bacteria</taxon>
        <taxon>Bacillati</taxon>
        <taxon>Actinomycetota</taxon>
        <taxon>Actinomycetes</taxon>
        <taxon>Micrococcales</taxon>
        <taxon>Cellulomonadaceae</taxon>
        <taxon>Cellulomonas</taxon>
    </lineage>
</organism>
<dbReference type="AlphaFoldDB" id="A0A511J6A9"/>
<feature type="domain" description="WYL" evidence="2">
    <location>
        <begin position="149"/>
        <end position="215"/>
    </location>
</feature>
<accession>A0A511J6A9</accession>
<dbReference type="OrthoDB" id="3268930at2"/>
<comment type="caution">
    <text evidence="4">The sequence shown here is derived from an EMBL/GenBank/DDBJ whole genome shotgun (WGS) entry which is preliminary data.</text>
</comment>
<reference evidence="4 5" key="1">
    <citation type="submission" date="2019-07" db="EMBL/GenBank/DDBJ databases">
        <title>Whole genome shotgun sequence of Cellulomonas composti NBRC 100758.</title>
        <authorList>
            <person name="Hosoyama A."/>
            <person name="Uohara A."/>
            <person name="Ohji S."/>
            <person name="Ichikawa N."/>
        </authorList>
    </citation>
    <scope>NUCLEOTIDE SEQUENCE [LARGE SCALE GENOMIC DNA]</scope>
    <source>
        <strain evidence="4 5">NBRC 100758</strain>
    </source>
</reference>
<dbReference type="Pfam" id="PF25583">
    <property type="entry name" value="WCX"/>
    <property type="match status" value="1"/>
</dbReference>
<dbReference type="PANTHER" id="PTHR34580:SF3">
    <property type="entry name" value="PROTEIN PAFB"/>
    <property type="match status" value="1"/>
</dbReference>
<dbReference type="RefSeq" id="WP_146841096.1">
    <property type="nucleotide sequence ID" value="NZ_BJWG01000001.1"/>
</dbReference>
<evidence type="ECO:0000259" key="3">
    <source>
        <dbReference type="Pfam" id="PF25583"/>
    </source>
</evidence>
<dbReference type="InterPro" id="IPR051534">
    <property type="entry name" value="CBASS_pafABC_assoc_protein"/>
</dbReference>
<sequence length="357" mass="38417">MPSEIDAAERLLNLVIALVNTTGRMTKEQVRTSVAGYHEADGGEAFERMFERDKDTLRELGIPLVTVTDPRHGDDIGYRVDLDAYELAPLELTPAELGVLALAAQLWQDRALRTDTSRALTKLRAVGQGAGATDLLPGLAPRVRPGGGALEPLLDAVQARRAVRFTYRAAATGEVRERVVEPWQLLGRRGGWVLIGLDRSRGAARSFRLSRIEGAVRAVGPDDAFGPPAADELERARAQWQGGGPERIATLAVAPERAGALRARAVAAPADAAELHGDPAFAPLLVGRDVVHVTFRAGWELAEEVVGYGDAVLVLDPPDAREHAIALLRTAARLDEQPSDEQPSDEEPSDEQEVSRG</sequence>
<evidence type="ECO:0000313" key="5">
    <source>
        <dbReference type="Proteomes" id="UP000321720"/>
    </source>
</evidence>
<dbReference type="Pfam" id="PF13280">
    <property type="entry name" value="WYL"/>
    <property type="match status" value="1"/>
</dbReference>
<dbReference type="InterPro" id="IPR026881">
    <property type="entry name" value="WYL_dom"/>
</dbReference>
<proteinExistence type="predicted"/>
<feature type="compositionally biased region" description="Acidic residues" evidence="1">
    <location>
        <begin position="337"/>
        <end position="357"/>
    </location>
</feature>
<name>A0A511J6A9_9CELL</name>
<keyword evidence="5" id="KW-1185">Reference proteome</keyword>
<evidence type="ECO:0000259" key="2">
    <source>
        <dbReference type="Pfam" id="PF13280"/>
    </source>
</evidence>
<feature type="region of interest" description="Disordered" evidence="1">
    <location>
        <begin position="332"/>
        <end position="357"/>
    </location>
</feature>